<keyword evidence="1" id="KW-0489">Methyltransferase</keyword>
<evidence type="ECO:0000313" key="2">
    <source>
        <dbReference type="Proteomes" id="UP000035763"/>
    </source>
</evidence>
<proteinExistence type="predicted"/>
<dbReference type="EMBL" id="CAJA01000011">
    <property type="protein sequence ID" value="CCH71734.1"/>
    <property type="molecule type" value="Genomic_DNA"/>
</dbReference>
<keyword evidence="2" id="KW-1185">Reference proteome</keyword>
<accession>W6K085</accession>
<dbReference type="Gene3D" id="3.40.50.150">
    <property type="entry name" value="Vaccinia Virus protein VP39"/>
    <property type="match status" value="1"/>
</dbReference>
<dbReference type="InterPro" id="IPR029063">
    <property type="entry name" value="SAM-dependent_MTases_sf"/>
</dbReference>
<gene>
    <name evidence="1" type="ORF">BN11_1080009</name>
</gene>
<dbReference type="OrthoDB" id="21342at2"/>
<evidence type="ECO:0000313" key="1">
    <source>
        <dbReference type="EMBL" id="CCH71734.1"/>
    </source>
</evidence>
<dbReference type="Proteomes" id="UP000035763">
    <property type="component" value="Unassembled WGS sequence"/>
</dbReference>
<dbReference type="SUPFAM" id="SSF53335">
    <property type="entry name" value="S-adenosyl-L-methionine-dependent methyltransferases"/>
    <property type="match status" value="1"/>
</dbReference>
<reference evidence="1 2" key="1">
    <citation type="journal article" date="2013" name="ISME J.">
        <title>A metabolic model for members of the genus Tetrasphaera involved in enhanced biological phosphorus removal.</title>
        <authorList>
            <person name="Kristiansen R."/>
            <person name="Nguyen H.T.T."/>
            <person name="Saunders A.M."/>
            <person name="Nielsen J.L."/>
            <person name="Wimmer R."/>
            <person name="Le V.Q."/>
            <person name="McIlroy S.J."/>
            <person name="Petrovski S."/>
            <person name="Seviour R.J."/>
            <person name="Calteau A."/>
            <person name="Nielsen K.L."/>
            <person name="Nielsen P.H."/>
        </authorList>
    </citation>
    <scope>NUCLEOTIDE SEQUENCE [LARGE SCALE GENOMIC DNA]</scope>
    <source>
        <strain evidence="1 2">Ben110</strain>
    </source>
</reference>
<keyword evidence="1" id="KW-0808">Transferase</keyword>
<organism evidence="1 2">
    <name type="scientific">Nostocoides australiense Ben110</name>
    <dbReference type="NCBI Taxonomy" id="1193182"/>
    <lineage>
        <taxon>Bacteria</taxon>
        <taxon>Bacillati</taxon>
        <taxon>Actinomycetota</taxon>
        <taxon>Actinomycetes</taxon>
        <taxon>Micrococcales</taxon>
        <taxon>Intrasporangiaceae</taxon>
        <taxon>Nostocoides</taxon>
    </lineage>
</organism>
<dbReference type="AlphaFoldDB" id="W6K085"/>
<dbReference type="STRING" id="1193182.BN11_1080009"/>
<comment type="caution">
    <text evidence="1">The sequence shown here is derived from an EMBL/GenBank/DDBJ whole genome shotgun (WGS) entry which is preliminary data.</text>
</comment>
<dbReference type="GO" id="GO:0008168">
    <property type="term" value="F:methyltransferase activity"/>
    <property type="evidence" value="ECO:0007669"/>
    <property type="project" value="UniProtKB-KW"/>
</dbReference>
<sequence length="85" mass="9544">MLRRHVLWALPDPEAAMRAWVHLLAPHGVLVLVEGSWATGAGLTATDAERIVRTVRSSAVIRPLPEAVYWSKEIDDERYLLVSRT</sequence>
<protein>
    <submittedName>
        <fullName evidence="1">SAM-dependent methyltransferase</fullName>
    </submittedName>
</protein>
<name>W6K085_9MICO</name>
<dbReference type="GO" id="GO:0032259">
    <property type="term" value="P:methylation"/>
    <property type="evidence" value="ECO:0007669"/>
    <property type="project" value="UniProtKB-KW"/>
</dbReference>